<dbReference type="WBParaSite" id="JU765_v2.g10736.t1">
    <property type="protein sequence ID" value="JU765_v2.g10736.t1"/>
    <property type="gene ID" value="JU765_v2.g10736"/>
</dbReference>
<dbReference type="Proteomes" id="UP000887576">
    <property type="component" value="Unplaced"/>
</dbReference>
<name>A0AC34PWU9_9BILA</name>
<evidence type="ECO:0000313" key="2">
    <source>
        <dbReference type="WBParaSite" id="JU765_v2.g10736.t1"/>
    </source>
</evidence>
<sequence length="158" mass="18158">MIRVSWTEWSSCTNFAKIRTRSGYCHIQKTDQKLKYEDDGTIFGGFPIETLHRLLENVEEFTKNGIRLFSGIMGDLLSTNVEGLSHCGHYAQQYWVYLENAILDKIAAATNYTLKDEKEQYFVIDSLCYRGAIKKDDVGNVKTRILHGQKLIQNEPCP</sequence>
<proteinExistence type="predicted"/>
<protein>
    <submittedName>
        <fullName evidence="2">Uncharacterized protein</fullName>
    </submittedName>
</protein>
<reference evidence="2" key="1">
    <citation type="submission" date="2022-11" db="UniProtKB">
        <authorList>
            <consortium name="WormBaseParasite"/>
        </authorList>
    </citation>
    <scope>IDENTIFICATION</scope>
</reference>
<evidence type="ECO:0000313" key="1">
    <source>
        <dbReference type="Proteomes" id="UP000887576"/>
    </source>
</evidence>
<accession>A0AC34PWU9</accession>
<organism evidence="1 2">
    <name type="scientific">Panagrolaimus sp. JU765</name>
    <dbReference type="NCBI Taxonomy" id="591449"/>
    <lineage>
        <taxon>Eukaryota</taxon>
        <taxon>Metazoa</taxon>
        <taxon>Ecdysozoa</taxon>
        <taxon>Nematoda</taxon>
        <taxon>Chromadorea</taxon>
        <taxon>Rhabditida</taxon>
        <taxon>Tylenchina</taxon>
        <taxon>Panagrolaimomorpha</taxon>
        <taxon>Panagrolaimoidea</taxon>
        <taxon>Panagrolaimidae</taxon>
        <taxon>Panagrolaimus</taxon>
    </lineage>
</organism>